<dbReference type="EMBL" id="JH711573">
    <property type="protein sequence ID" value="EIW87307.1"/>
    <property type="molecule type" value="Genomic_DNA"/>
</dbReference>
<feature type="compositionally biased region" description="Basic and acidic residues" evidence="1">
    <location>
        <begin position="240"/>
        <end position="254"/>
    </location>
</feature>
<feature type="compositionally biased region" description="Low complexity" evidence="1">
    <location>
        <begin position="166"/>
        <end position="179"/>
    </location>
</feature>
<dbReference type="Proteomes" id="UP000053558">
    <property type="component" value="Unassembled WGS sequence"/>
</dbReference>
<feature type="compositionally biased region" description="Polar residues" evidence="1">
    <location>
        <begin position="191"/>
        <end position="205"/>
    </location>
</feature>
<protein>
    <submittedName>
        <fullName evidence="2">Uncharacterized protein</fullName>
    </submittedName>
</protein>
<comment type="caution">
    <text evidence="2">The sequence shown here is derived from an EMBL/GenBank/DDBJ whole genome shotgun (WGS) entry which is preliminary data.</text>
</comment>
<feature type="compositionally biased region" description="Polar residues" evidence="1">
    <location>
        <begin position="54"/>
        <end position="82"/>
    </location>
</feature>
<feature type="region of interest" description="Disordered" evidence="1">
    <location>
        <begin position="1"/>
        <end position="102"/>
    </location>
</feature>
<keyword evidence="3" id="KW-1185">Reference proteome</keyword>
<proteinExistence type="predicted"/>
<name>A0A5M3N823_CONPW</name>
<dbReference type="KEGG" id="cput:CONPUDRAFT_134525"/>
<feature type="compositionally biased region" description="Low complexity" evidence="1">
    <location>
        <begin position="83"/>
        <end position="96"/>
    </location>
</feature>
<evidence type="ECO:0000313" key="3">
    <source>
        <dbReference type="Proteomes" id="UP000053558"/>
    </source>
</evidence>
<sequence>MPYPHPAYFTPHPYYRLPTVPPPPPSGAVGSVPGTPSAAGVPVQAPAPLMPHGSSASQPTSSGDGHIPSSPTRTGTPSLSRNSSNDSSPSGSSSDGGAAGSHGVGIGAGVGVSVGVGAGDGDGGIGSEGGLMIDPSLGVDVDDTMKMSDEEAAAAAAVHAVLRSSASSHSHDSASLSLSPGGKHVDDANDAGSSSMFQSSLSPCSESKPGSLPPASSSMHSVHGHGHGHGHVPQYEYEEPDAHLEPKPLVRPEPMEQMLTEDGEPMLNPAELLTSESLASPPPS</sequence>
<evidence type="ECO:0000256" key="1">
    <source>
        <dbReference type="SAM" id="MobiDB-lite"/>
    </source>
</evidence>
<accession>A0A5M3N823</accession>
<dbReference type="RefSeq" id="XP_007763839.1">
    <property type="nucleotide sequence ID" value="XM_007765649.1"/>
</dbReference>
<dbReference type="GeneID" id="19200616"/>
<feature type="region of interest" description="Disordered" evidence="1">
    <location>
        <begin position="166"/>
        <end position="284"/>
    </location>
</feature>
<evidence type="ECO:0000313" key="2">
    <source>
        <dbReference type="EMBL" id="EIW87307.1"/>
    </source>
</evidence>
<organism evidence="2 3">
    <name type="scientific">Coniophora puteana (strain RWD-64-598)</name>
    <name type="common">Brown rot fungus</name>
    <dbReference type="NCBI Taxonomy" id="741705"/>
    <lineage>
        <taxon>Eukaryota</taxon>
        <taxon>Fungi</taxon>
        <taxon>Dikarya</taxon>
        <taxon>Basidiomycota</taxon>
        <taxon>Agaricomycotina</taxon>
        <taxon>Agaricomycetes</taxon>
        <taxon>Agaricomycetidae</taxon>
        <taxon>Boletales</taxon>
        <taxon>Coniophorineae</taxon>
        <taxon>Coniophoraceae</taxon>
        <taxon>Coniophora</taxon>
    </lineage>
</organism>
<dbReference type="OrthoDB" id="8922241at2759"/>
<dbReference type="AlphaFoldDB" id="A0A5M3N823"/>
<gene>
    <name evidence="2" type="ORF">CONPUDRAFT_134525</name>
</gene>
<feature type="compositionally biased region" description="Low complexity" evidence="1">
    <location>
        <begin position="27"/>
        <end position="37"/>
    </location>
</feature>
<reference evidence="3" key="1">
    <citation type="journal article" date="2012" name="Science">
        <title>The Paleozoic origin of enzymatic lignin decomposition reconstructed from 31 fungal genomes.</title>
        <authorList>
            <person name="Floudas D."/>
            <person name="Binder M."/>
            <person name="Riley R."/>
            <person name="Barry K."/>
            <person name="Blanchette R.A."/>
            <person name="Henrissat B."/>
            <person name="Martinez A.T."/>
            <person name="Otillar R."/>
            <person name="Spatafora J.W."/>
            <person name="Yadav J.S."/>
            <person name="Aerts A."/>
            <person name="Benoit I."/>
            <person name="Boyd A."/>
            <person name="Carlson A."/>
            <person name="Copeland A."/>
            <person name="Coutinho P.M."/>
            <person name="de Vries R.P."/>
            <person name="Ferreira P."/>
            <person name="Findley K."/>
            <person name="Foster B."/>
            <person name="Gaskell J."/>
            <person name="Glotzer D."/>
            <person name="Gorecki P."/>
            <person name="Heitman J."/>
            <person name="Hesse C."/>
            <person name="Hori C."/>
            <person name="Igarashi K."/>
            <person name="Jurgens J.A."/>
            <person name="Kallen N."/>
            <person name="Kersten P."/>
            <person name="Kohler A."/>
            <person name="Kuees U."/>
            <person name="Kumar T.K.A."/>
            <person name="Kuo A."/>
            <person name="LaButti K."/>
            <person name="Larrondo L.F."/>
            <person name="Lindquist E."/>
            <person name="Ling A."/>
            <person name="Lombard V."/>
            <person name="Lucas S."/>
            <person name="Lundell T."/>
            <person name="Martin R."/>
            <person name="McLaughlin D.J."/>
            <person name="Morgenstern I."/>
            <person name="Morin E."/>
            <person name="Murat C."/>
            <person name="Nagy L.G."/>
            <person name="Nolan M."/>
            <person name="Ohm R.A."/>
            <person name="Patyshakuliyeva A."/>
            <person name="Rokas A."/>
            <person name="Ruiz-Duenas F.J."/>
            <person name="Sabat G."/>
            <person name="Salamov A."/>
            <person name="Samejima M."/>
            <person name="Schmutz J."/>
            <person name="Slot J.C."/>
            <person name="St John F."/>
            <person name="Stenlid J."/>
            <person name="Sun H."/>
            <person name="Sun S."/>
            <person name="Syed K."/>
            <person name="Tsang A."/>
            <person name="Wiebenga A."/>
            <person name="Young D."/>
            <person name="Pisabarro A."/>
            <person name="Eastwood D.C."/>
            <person name="Martin F."/>
            <person name="Cullen D."/>
            <person name="Grigoriev I.V."/>
            <person name="Hibbett D.S."/>
        </authorList>
    </citation>
    <scope>NUCLEOTIDE SEQUENCE [LARGE SCALE GENOMIC DNA]</scope>
    <source>
        <strain evidence="3">RWD-64-598 SS2</strain>
    </source>
</reference>